<name>A0A6J4NDP2_9BACT</name>
<protein>
    <submittedName>
        <fullName evidence="1">Uncharacterized protein</fullName>
    </submittedName>
</protein>
<accession>A0A6J4NDP2</accession>
<reference evidence="1" key="1">
    <citation type="submission" date="2020-02" db="EMBL/GenBank/DDBJ databases">
        <authorList>
            <person name="Meier V. D."/>
        </authorList>
    </citation>
    <scope>NUCLEOTIDE SEQUENCE</scope>
    <source>
        <strain evidence="1">AVDCRST_MAG64</strain>
    </source>
</reference>
<dbReference type="EMBL" id="CADCUQ010000216">
    <property type="protein sequence ID" value="CAA9385550.1"/>
    <property type="molecule type" value="Genomic_DNA"/>
</dbReference>
<evidence type="ECO:0000313" key="1">
    <source>
        <dbReference type="EMBL" id="CAA9385550.1"/>
    </source>
</evidence>
<gene>
    <name evidence="1" type="ORF">AVDCRST_MAG64-914</name>
</gene>
<proteinExistence type="predicted"/>
<organism evidence="1">
    <name type="scientific">uncultured Phycisphaerae bacterium</name>
    <dbReference type="NCBI Taxonomy" id="904963"/>
    <lineage>
        <taxon>Bacteria</taxon>
        <taxon>Pseudomonadati</taxon>
        <taxon>Planctomycetota</taxon>
        <taxon>Phycisphaerae</taxon>
        <taxon>environmental samples</taxon>
    </lineage>
</organism>
<dbReference type="AlphaFoldDB" id="A0A6J4NDP2"/>
<sequence length="37" mass="4019">MLPLDAEVVATPEEISVLRSRIATWRAAAAVHDDEGE</sequence>